<gene>
    <name evidence="2" type="ORF">GCM10010515_54880</name>
</gene>
<reference evidence="2" key="1">
    <citation type="journal article" date="2014" name="Int. J. Syst. Evol. Microbiol.">
        <title>Complete genome sequence of Corynebacterium casei LMG S-19264T (=DSM 44701T), isolated from a smear-ripened cheese.</title>
        <authorList>
            <consortium name="US DOE Joint Genome Institute (JGI-PGF)"/>
            <person name="Walter F."/>
            <person name="Albersmeier A."/>
            <person name="Kalinowski J."/>
            <person name="Ruckert C."/>
        </authorList>
    </citation>
    <scope>NUCLEOTIDE SEQUENCE</scope>
    <source>
        <strain evidence="2">JCM 4956</strain>
    </source>
</reference>
<dbReference type="RefSeq" id="WP_190038260.1">
    <property type="nucleotide sequence ID" value="NZ_BMWD01000022.1"/>
</dbReference>
<protein>
    <recommendedName>
        <fullName evidence="4">HEAT repeat domain-containing protein</fullName>
    </recommendedName>
</protein>
<dbReference type="EMBL" id="BMWD01000022">
    <property type="protein sequence ID" value="GGX80215.1"/>
    <property type="molecule type" value="Genomic_DNA"/>
</dbReference>
<name>A0A918NM59_9ACTN</name>
<dbReference type="Proteomes" id="UP000645555">
    <property type="component" value="Unassembled WGS sequence"/>
</dbReference>
<dbReference type="Gene3D" id="1.25.10.10">
    <property type="entry name" value="Leucine-rich Repeat Variant"/>
    <property type="match status" value="1"/>
</dbReference>
<evidence type="ECO:0008006" key="4">
    <source>
        <dbReference type="Google" id="ProtNLM"/>
    </source>
</evidence>
<accession>A0A918NM59</accession>
<dbReference type="InterPro" id="IPR011989">
    <property type="entry name" value="ARM-like"/>
</dbReference>
<evidence type="ECO:0000313" key="2">
    <source>
        <dbReference type="EMBL" id="GGX80215.1"/>
    </source>
</evidence>
<organism evidence="2 3">
    <name type="scientific">Streptomyces fructofermentans</name>
    <dbReference type="NCBI Taxonomy" id="152141"/>
    <lineage>
        <taxon>Bacteria</taxon>
        <taxon>Bacillati</taxon>
        <taxon>Actinomycetota</taxon>
        <taxon>Actinomycetes</taxon>
        <taxon>Kitasatosporales</taxon>
        <taxon>Streptomycetaceae</taxon>
        <taxon>Streptomyces</taxon>
    </lineage>
</organism>
<evidence type="ECO:0000256" key="1">
    <source>
        <dbReference type="SAM" id="MobiDB-lite"/>
    </source>
</evidence>
<evidence type="ECO:0000313" key="3">
    <source>
        <dbReference type="Proteomes" id="UP000645555"/>
    </source>
</evidence>
<comment type="caution">
    <text evidence="2">The sequence shown here is derived from an EMBL/GenBank/DDBJ whole genome shotgun (WGS) entry which is preliminary data.</text>
</comment>
<feature type="region of interest" description="Disordered" evidence="1">
    <location>
        <begin position="117"/>
        <end position="141"/>
    </location>
</feature>
<feature type="compositionally biased region" description="Acidic residues" evidence="1">
    <location>
        <begin position="120"/>
        <end position="141"/>
    </location>
</feature>
<dbReference type="SUPFAM" id="SSF48371">
    <property type="entry name" value="ARM repeat"/>
    <property type="match status" value="1"/>
</dbReference>
<keyword evidence="3" id="KW-1185">Reference proteome</keyword>
<proteinExistence type="predicted"/>
<reference evidence="2" key="2">
    <citation type="submission" date="2020-09" db="EMBL/GenBank/DDBJ databases">
        <authorList>
            <person name="Sun Q."/>
            <person name="Ohkuma M."/>
        </authorList>
    </citation>
    <scope>NUCLEOTIDE SEQUENCE</scope>
    <source>
        <strain evidence="2">JCM 4956</strain>
    </source>
</reference>
<dbReference type="InterPro" id="IPR016024">
    <property type="entry name" value="ARM-type_fold"/>
</dbReference>
<sequence length="386" mass="41701">MAGHEVATDALKVIEETDWSGLTHAYGAAGDTPAFLLQLLDEDPETQAEALGMLEMSVLHQGSLYDATAPAARFMAAVLPHPRTLAEHESYFPWDDRPRPLRAALIDFLAEVAESAAYDGDPDSDDDAAADSDADPDADEAYDDEADAIEACLAVRPTLFQAVVPFLDDDHPEVREAALGAVSHLLKAPELAEAVPAASRRLHSTLADTTRERRERAAAALTLGTWGQDTTAHLTDADPAVRVCAALADGAAGDPRATAVLLDALSRPAEADRWFPEPLPQFDGWFRFTLLRILLKRVESYEEAAPAALALIPLASDYTVDQDWGPLLAKAFPGGREPGSDLTPAQRDLLHALAENDACWGNIGNKYSWLRDAGLPQKREELRSLL</sequence>
<dbReference type="AlphaFoldDB" id="A0A918NM59"/>